<keyword evidence="1" id="KW-0732">Signal</keyword>
<reference evidence="2" key="1">
    <citation type="submission" date="2020-02" db="EMBL/GenBank/DDBJ databases">
        <authorList>
            <person name="Meier V. D."/>
        </authorList>
    </citation>
    <scope>NUCLEOTIDE SEQUENCE</scope>
    <source>
        <strain evidence="2">AVDCRST_MAG71</strain>
    </source>
</reference>
<name>A0A6J4KBM2_9GAMM</name>
<evidence type="ECO:0000313" key="2">
    <source>
        <dbReference type="EMBL" id="CAA9300483.1"/>
    </source>
</evidence>
<dbReference type="EMBL" id="CADCUA010000014">
    <property type="protein sequence ID" value="CAA9300483.1"/>
    <property type="molecule type" value="Genomic_DNA"/>
</dbReference>
<sequence>MKHRILAFAAAVALWPFGSLAQSIDVLWYAYSPPGSPTQYREDMQAFADRAHLLSSGVRWRVTFFGPGERPDFEAYDVLVVESSFAGLFDDAGQADYTGILANEAAITAARGNRTLITGATPDFSLNRAEPMEPMEFVQDGAAGVLANWINWAGSGSGLGVVALDAEESLWWYRPGSFLSGEVNSDDLEYDCCFRDYIPADRRSWPINTGLTDAAALAVTNATVAFKVPPPPGYTTIFASVGFSDEPTAGTVATASEAAGSNVPREEYWCDALLPPLHRPRTLPTSARAMIPVRMRLLDEHGERVDRGDVRDAPLLTVRFGSRVQTIGPFVQHGRAGAGGYWMAMLPSHAISERGTHTMDALDGGSYY</sequence>
<protein>
    <submittedName>
        <fullName evidence="2">Uncharacterized protein</fullName>
    </submittedName>
</protein>
<dbReference type="AlphaFoldDB" id="A0A6J4KBM2"/>
<feature type="signal peptide" evidence="1">
    <location>
        <begin position="1"/>
        <end position="21"/>
    </location>
</feature>
<proteinExistence type="predicted"/>
<accession>A0A6J4KBM2</accession>
<evidence type="ECO:0000256" key="1">
    <source>
        <dbReference type="SAM" id="SignalP"/>
    </source>
</evidence>
<organism evidence="2">
    <name type="scientific">uncultured Lysobacter sp</name>
    <dbReference type="NCBI Taxonomy" id="271060"/>
    <lineage>
        <taxon>Bacteria</taxon>
        <taxon>Pseudomonadati</taxon>
        <taxon>Pseudomonadota</taxon>
        <taxon>Gammaproteobacteria</taxon>
        <taxon>Lysobacterales</taxon>
        <taxon>Lysobacteraceae</taxon>
        <taxon>Lysobacter</taxon>
        <taxon>environmental samples</taxon>
    </lineage>
</organism>
<feature type="chain" id="PRO_5026704908" evidence="1">
    <location>
        <begin position="22"/>
        <end position="368"/>
    </location>
</feature>
<gene>
    <name evidence="2" type="ORF">AVDCRST_MAG71-61</name>
</gene>